<evidence type="ECO:0000313" key="10">
    <source>
        <dbReference type="Proteomes" id="UP000553648"/>
    </source>
</evidence>
<evidence type="ECO:0000256" key="5">
    <source>
        <dbReference type="ARBA" id="ARBA00022794"/>
    </source>
</evidence>
<keyword evidence="5" id="KW-0970">Cilium biogenesis/degradation</keyword>
<evidence type="ECO:0000313" key="9">
    <source>
        <dbReference type="EMBL" id="NXM73052.1"/>
    </source>
</evidence>
<dbReference type="EMBL" id="VXBA01003539">
    <property type="protein sequence ID" value="NXM73052.1"/>
    <property type="molecule type" value="Genomic_DNA"/>
</dbReference>
<dbReference type="Pfam" id="PF15311">
    <property type="entry name" value="HYLS1_C"/>
    <property type="match status" value="1"/>
</dbReference>
<comment type="subcellular location">
    <subcellularLocation>
        <location evidence="2">Cell projection</location>
        <location evidence="2">Cilium</location>
    </subcellularLocation>
    <subcellularLocation>
        <location evidence="1">Cytoplasm</location>
        <location evidence="1">Cytoskeleton</location>
        <location evidence="1">Microtubule organizing center</location>
        <location evidence="1">Centrosome</location>
        <location evidence="1">Centriole</location>
    </subcellularLocation>
</comment>
<keyword evidence="6" id="KW-0206">Cytoskeleton</keyword>
<sequence>DPHDDLRLAVRRQMHQPGPPPRAPKRPLPNNYVVPTSKQRAALRWGVRQDLAHCLMPRRN</sequence>
<evidence type="ECO:0000256" key="1">
    <source>
        <dbReference type="ARBA" id="ARBA00004114"/>
    </source>
</evidence>
<dbReference type="GO" id="GO:0060271">
    <property type="term" value="P:cilium assembly"/>
    <property type="evidence" value="ECO:0007669"/>
    <property type="project" value="TreeGrafter"/>
</dbReference>
<dbReference type="AlphaFoldDB" id="A0A7L1D7S5"/>
<comment type="caution">
    <text evidence="9">The sequence shown here is derived from an EMBL/GenBank/DDBJ whole genome shotgun (WGS) entry which is preliminary data.</text>
</comment>
<feature type="non-terminal residue" evidence="9">
    <location>
        <position position="60"/>
    </location>
</feature>
<dbReference type="OrthoDB" id="6343432at2759"/>
<reference evidence="9 10" key="1">
    <citation type="submission" date="2019-09" db="EMBL/GenBank/DDBJ databases">
        <title>Bird 10,000 Genomes (B10K) Project - Family phase.</title>
        <authorList>
            <person name="Zhang G."/>
        </authorList>
    </citation>
    <scope>NUCLEOTIDE SEQUENCE [LARGE SCALE GENOMIC DNA]</scope>
    <source>
        <strain evidence="9">B10K-DU-002-03</strain>
        <tissue evidence="9">Muscle</tissue>
    </source>
</reference>
<name>A0A7L1D7S5_9PASS</name>
<dbReference type="InterPro" id="IPR027918">
    <property type="entry name" value="HYLS1_C_dom"/>
</dbReference>
<comment type="similarity">
    <text evidence="3">Belongs to the HYLS1 family.</text>
</comment>
<dbReference type="PANTHER" id="PTHR34174:SF1">
    <property type="entry name" value="CENTRIOLAR AND CILIOGENESIS-ASSOCIATED PROTEIN HYLS1"/>
    <property type="match status" value="1"/>
</dbReference>
<protein>
    <submittedName>
        <fullName evidence="9">HYLS1 protein</fullName>
    </submittedName>
</protein>
<proteinExistence type="inferred from homology"/>
<organism evidence="9 10">
    <name type="scientific">Serilophus lunatus</name>
    <name type="common">silver-breasted broadbill</name>
    <dbReference type="NCBI Taxonomy" id="239386"/>
    <lineage>
        <taxon>Eukaryota</taxon>
        <taxon>Metazoa</taxon>
        <taxon>Chordata</taxon>
        <taxon>Craniata</taxon>
        <taxon>Vertebrata</taxon>
        <taxon>Euteleostomi</taxon>
        <taxon>Archelosauria</taxon>
        <taxon>Archosauria</taxon>
        <taxon>Dinosauria</taxon>
        <taxon>Saurischia</taxon>
        <taxon>Theropoda</taxon>
        <taxon>Coelurosauria</taxon>
        <taxon>Aves</taxon>
        <taxon>Neognathae</taxon>
        <taxon>Neoaves</taxon>
        <taxon>Telluraves</taxon>
        <taxon>Australaves</taxon>
        <taxon>Passeriformes</taxon>
        <taxon>Eurylaimidae</taxon>
        <taxon>Serilophus</taxon>
    </lineage>
</organism>
<evidence type="ECO:0000259" key="8">
    <source>
        <dbReference type="Pfam" id="PF15311"/>
    </source>
</evidence>
<evidence type="ECO:0000256" key="6">
    <source>
        <dbReference type="ARBA" id="ARBA00023212"/>
    </source>
</evidence>
<evidence type="ECO:0000256" key="7">
    <source>
        <dbReference type="ARBA" id="ARBA00023273"/>
    </source>
</evidence>
<evidence type="ECO:0000256" key="3">
    <source>
        <dbReference type="ARBA" id="ARBA00010091"/>
    </source>
</evidence>
<dbReference type="Proteomes" id="UP000553648">
    <property type="component" value="Unassembled WGS sequence"/>
</dbReference>
<feature type="domain" description="Centriolar and ciliogenesis-associated protein HYLS1 C-terminal" evidence="8">
    <location>
        <begin position="2"/>
        <end position="52"/>
    </location>
</feature>
<keyword evidence="4" id="KW-0963">Cytoplasm</keyword>
<dbReference type="PANTHER" id="PTHR34174">
    <property type="entry name" value="HYDROLETHALUS SYNDROME PROTEIN 1"/>
    <property type="match status" value="1"/>
</dbReference>
<dbReference type="InterPro" id="IPR052319">
    <property type="entry name" value="Centriolar_ciliogenesis_assoc"/>
</dbReference>
<dbReference type="GO" id="GO:0005814">
    <property type="term" value="C:centriole"/>
    <property type="evidence" value="ECO:0007669"/>
    <property type="project" value="UniProtKB-SubCell"/>
</dbReference>
<accession>A0A7L1D7S5</accession>
<gene>
    <name evidence="9" type="primary">Hyls1</name>
    <name evidence="9" type="ORF">SERLUN_R01729</name>
</gene>
<dbReference type="GO" id="GO:0097730">
    <property type="term" value="C:non-motile cilium"/>
    <property type="evidence" value="ECO:0007669"/>
    <property type="project" value="TreeGrafter"/>
</dbReference>
<keyword evidence="10" id="KW-1185">Reference proteome</keyword>
<keyword evidence="7" id="KW-0966">Cell projection</keyword>
<evidence type="ECO:0000256" key="4">
    <source>
        <dbReference type="ARBA" id="ARBA00022490"/>
    </source>
</evidence>
<evidence type="ECO:0000256" key="2">
    <source>
        <dbReference type="ARBA" id="ARBA00004138"/>
    </source>
</evidence>
<feature type="non-terminal residue" evidence="9">
    <location>
        <position position="1"/>
    </location>
</feature>